<dbReference type="EMBL" id="JAAWWB010000024">
    <property type="protein sequence ID" value="KAG6753365.1"/>
    <property type="molecule type" value="Genomic_DNA"/>
</dbReference>
<gene>
    <name evidence="1" type="ORF">POTOM_043431</name>
</gene>
<keyword evidence="2" id="KW-1185">Reference proteome</keyword>
<reference evidence="1" key="1">
    <citation type="journal article" date="2020" name="bioRxiv">
        <title>Hybrid origin of Populus tomentosa Carr. identified through genome sequencing and phylogenomic analysis.</title>
        <authorList>
            <person name="An X."/>
            <person name="Gao K."/>
            <person name="Chen Z."/>
            <person name="Li J."/>
            <person name="Yang X."/>
            <person name="Yang X."/>
            <person name="Zhou J."/>
            <person name="Guo T."/>
            <person name="Zhao T."/>
            <person name="Huang S."/>
            <person name="Miao D."/>
            <person name="Khan W.U."/>
            <person name="Rao P."/>
            <person name="Ye M."/>
            <person name="Lei B."/>
            <person name="Liao W."/>
            <person name="Wang J."/>
            <person name="Ji L."/>
            <person name="Li Y."/>
            <person name="Guo B."/>
            <person name="Mustafa N.S."/>
            <person name="Li S."/>
            <person name="Yun Q."/>
            <person name="Keller S.R."/>
            <person name="Mao J."/>
            <person name="Zhang R."/>
            <person name="Strauss S.H."/>
        </authorList>
    </citation>
    <scope>NUCLEOTIDE SEQUENCE</scope>
    <source>
        <strain evidence="1">GM15</strain>
        <tissue evidence="1">Leaf</tissue>
    </source>
</reference>
<evidence type="ECO:0000313" key="1">
    <source>
        <dbReference type="EMBL" id="KAG6753365.1"/>
    </source>
</evidence>
<protein>
    <submittedName>
        <fullName evidence="1">Uncharacterized protein</fullName>
    </submittedName>
</protein>
<organism evidence="1 2">
    <name type="scientific">Populus tomentosa</name>
    <name type="common">Chinese white poplar</name>
    <dbReference type="NCBI Taxonomy" id="118781"/>
    <lineage>
        <taxon>Eukaryota</taxon>
        <taxon>Viridiplantae</taxon>
        <taxon>Streptophyta</taxon>
        <taxon>Embryophyta</taxon>
        <taxon>Tracheophyta</taxon>
        <taxon>Spermatophyta</taxon>
        <taxon>Magnoliopsida</taxon>
        <taxon>eudicotyledons</taxon>
        <taxon>Gunneridae</taxon>
        <taxon>Pentapetalae</taxon>
        <taxon>rosids</taxon>
        <taxon>fabids</taxon>
        <taxon>Malpighiales</taxon>
        <taxon>Salicaceae</taxon>
        <taxon>Saliceae</taxon>
        <taxon>Populus</taxon>
    </lineage>
</organism>
<proteinExistence type="predicted"/>
<sequence length="225" mass="24805">MSSSHPYVMCVDPSPSLQSSIMTTRWEISSGNNLGAIGPEEEDALAFCSPSEKFSGTLMVPDIGLLQEDGFELTFPCRGTDNQDMDMVVWHYCIDHHWYNLLSASSAVLLVSIADFMGPKSRGSIKLQTESYVAVPFGAGGMSVMAEWVWHALFFVCDFTTFLRKLKSLRCFMSGSENMGLAQQRKSLISYLLAAIAMGSRKHGLANSFVLSQANLYIERNCVLG</sequence>
<dbReference type="Proteomes" id="UP000886885">
    <property type="component" value="Chromosome 12D"/>
</dbReference>
<evidence type="ECO:0000313" key="2">
    <source>
        <dbReference type="Proteomes" id="UP000886885"/>
    </source>
</evidence>
<comment type="caution">
    <text evidence="1">The sequence shown here is derived from an EMBL/GenBank/DDBJ whole genome shotgun (WGS) entry which is preliminary data.</text>
</comment>
<dbReference type="AlphaFoldDB" id="A0A8X8CGD9"/>
<name>A0A8X8CGD9_POPTO</name>
<accession>A0A8X8CGD9</accession>